<dbReference type="PANTHER" id="PTHR48090:SF1">
    <property type="entry name" value="PROPHAGE BACTOPRENOL GLUCOSYL TRANSFERASE HOMOLOG"/>
    <property type="match status" value="1"/>
</dbReference>
<evidence type="ECO:0000256" key="1">
    <source>
        <dbReference type="ARBA" id="ARBA00004141"/>
    </source>
</evidence>
<keyword evidence="5 7" id="KW-1133">Transmembrane helix</keyword>
<evidence type="ECO:0000256" key="4">
    <source>
        <dbReference type="ARBA" id="ARBA00022692"/>
    </source>
</evidence>
<sequence>MSTYPIFLSVVFVVRNQSHLIKETLLLAKDTIASIVSDYEFIIVDNASNDNTLNLMQDLTSEAGMHNLQIYGLTKEVDSDTAAWAGLENALGDYVAVIDPLLDDISVIPRMIENALNGSDIVFAHNLTKPTQSLLYKFASTVFNRTYKLINGIHLAKEAPYFRLLNKSVINFILQHSQPSVIYRTLPAVSGFKLYHLDYNSPIRMTEKKKISESIDNGMRLLISNSRTPMRMVTVSLMFSAIANLIYSVYVVAVALFKSDVAPGWVSLSLQQSGMFFFLSLVLLVIGEYILNMVNIAGNAPLYHIGKEFTSAKMSRLEKLNIEIVDSSLTRQQQGNSESD</sequence>
<evidence type="ECO:0000256" key="7">
    <source>
        <dbReference type="SAM" id="Phobius"/>
    </source>
</evidence>
<evidence type="ECO:0000313" key="10">
    <source>
        <dbReference type="Proteomes" id="UP000242642"/>
    </source>
</evidence>
<proteinExistence type="predicted"/>
<keyword evidence="10" id="KW-1185">Reference proteome</keyword>
<keyword evidence="2" id="KW-0328">Glycosyltransferase</keyword>
<dbReference type="Proteomes" id="UP000242642">
    <property type="component" value="Unassembled WGS sequence"/>
</dbReference>
<dbReference type="EMBL" id="FOHV01000040">
    <property type="protein sequence ID" value="SET56776.1"/>
    <property type="molecule type" value="Genomic_DNA"/>
</dbReference>
<comment type="subcellular location">
    <subcellularLocation>
        <location evidence="1">Membrane</location>
        <topology evidence="1">Multi-pass membrane protein</topology>
    </subcellularLocation>
</comment>
<keyword evidence="6 7" id="KW-0472">Membrane</keyword>
<dbReference type="AlphaFoldDB" id="A0A1I0FET0"/>
<dbReference type="Gene3D" id="3.90.550.10">
    <property type="entry name" value="Spore Coat Polysaccharide Biosynthesis Protein SpsA, Chain A"/>
    <property type="match status" value="1"/>
</dbReference>
<evidence type="ECO:0000313" key="9">
    <source>
        <dbReference type="EMBL" id="SET56776.1"/>
    </source>
</evidence>
<dbReference type="InterPro" id="IPR001173">
    <property type="entry name" value="Glyco_trans_2-like"/>
</dbReference>
<organism evidence="9 10">
    <name type="scientific">Thorsellia anophelis DSM 18579</name>
    <dbReference type="NCBI Taxonomy" id="1123402"/>
    <lineage>
        <taxon>Bacteria</taxon>
        <taxon>Pseudomonadati</taxon>
        <taxon>Pseudomonadota</taxon>
        <taxon>Gammaproteobacteria</taxon>
        <taxon>Enterobacterales</taxon>
        <taxon>Thorselliaceae</taxon>
        <taxon>Thorsellia</taxon>
    </lineage>
</organism>
<dbReference type="Pfam" id="PF00535">
    <property type="entry name" value="Glycos_transf_2"/>
    <property type="match status" value="1"/>
</dbReference>
<evidence type="ECO:0000256" key="6">
    <source>
        <dbReference type="ARBA" id="ARBA00023136"/>
    </source>
</evidence>
<accession>A0A1I0FET0</accession>
<feature type="domain" description="Glycosyltransferase 2-like" evidence="8">
    <location>
        <begin position="9"/>
        <end position="170"/>
    </location>
</feature>
<evidence type="ECO:0000256" key="3">
    <source>
        <dbReference type="ARBA" id="ARBA00022679"/>
    </source>
</evidence>
<dbReference type="RefSeq" id="WP_093322286.1">
    <property type="nucleotide sequence ID" value="NZ_FOHV01000040.1"/>
</dbReference>
<keyword evidence="4 7" id="KW-0812">Transmembrane</keyword>
<evidence type="ECO:0000256" key="2">
    <source>
        <dbReference type="ARBA" id="ARBA00022676"/>
    </source>
</evidence>
<dbReference type="OrthoDB" id="8617393at2"/>
<evidence type="ECO:0000259" key="8">
    <source>
        <dbReference type="Pfam" id="PF00535"/>
    </source>
</evidence>
<gene>
    <name evidence="9" type="ORF">SAMN02583745_02748</name>
</gene>
<dbReference type="InterPro" id="IPR029044">
    <property type="entry name" value="Nucleotide-diphossugar_trans"/>
</dbReference>
<keyword evidence="3 9" id="KW-0808">Transferase</keyword>
<reference evidence="10" key="1">
    <citation type="submission" date="2016-10" db="EMBL/GenBank/DDBJ databases">
        <authorList>
            <person name="Varghese N."/>
            <person name="Submissions S."/>
        </authorList>
    </citation>
    <scope>NUCLEOTIDE SEQUENCE [LARGE SCALE GENOMIC DNA]</scope>
    <source>
        <strain evidence="10">DSM 18579</strain>
    </source>
</reference>
<feature type="transmembrane region" description="Helical" evidence="7">
    <location>
        <begin position="232"/>
        <end position="256"/>
    </location>
</feature>
<dbReference type="SUPFAM" id="SSF53448">
    <property type="entry name" value="Nucleotide-diphospho-sugar transferases"/>
    <property type="match status" value="1"/>
</dbReference>
<dbReference type="STRING" id="1123402.SAMN02583745_02748"/>
<dbReference type="PANTHER" id="PTHR48090">
    <property type="entry name" value="UNDECAPRENYL-PHOSPHATE 4-DEOXY-4-FORMAMIDO-L-ARABINOSE TRANSFERASE-RELATED"/>
    <property type="match status" value="1"/>
</dbReference>
<protein>
    <submittedName>
        <fullName evidence="9">Glycosyltransferase involved in cell wall bisynthesis</fullName>
    </submittedName>
</protein>
<dbReference type="InterPro" id="IPR050256">
    <property type="entry name" value="Glycosyltransferase_2"/>
</dbReference>
<dbReference type="GO" id="GO:0016757">
    <property type="term" value="F:glycosyltransferase activity"/>
    <property type="evidence" value="ECO:0007669"/>
    <property type="project" value="UniProtKB-KW"/>
</dbReference>
<dbReference type="GO" id="GO:0005886">
    <property type="term" value="C:plasma membrane"/>
    <property type="evidence" value="ECO:0007669"/>
    <property type="project" value="TreeGrafter"/>
</dbReference>
<feature type="transmembrane region" description="Helical" evidence="7">
    <location>
        <begin position="276"/>
        <end position="297"/>
    </location>
</feature>
<name>A0A1I0FET0_9GAMM</name>
<evidence type="ECO:0000256" key="5">
    <source>
        <dbReference type="ARBA" id="ARBA00022989"/>
    </source>
</evidence>